<organism evidence="1">
    <name type="scientific">Physcomitrium patens</name>
    <name type="common">Spreading-leaved earth moss</name>
    <name type="synonym">Physcomitrella patens</name>
    <dbReference type="NCBI Taxonomy" id="3218"/>
    <lineage>
        <taxon>Eukaryota</taxon>
        <taxon>Viridiplantae</taxon>
        <taxon>Streptophyta</taxon>
        <taxon>Embryophyta</taxon>
        <taxon>Bryophyta</taxon>
        <taxon>Bryophytina</taxon>
        <taxon>Bryopsida</taxon>
        <taxon>Funariidae</taxon>
        <taxon>Funariales</taxon>
        <taxon>Funariaceae</taxon>
        <taxon>Physcomitrium</taxon>
    </lineage>
</organism>
<reference evidence="2" key="3">
    <citation type="submission" date="2020-12" db="UniProtKB">
        <authorList>
            <consortium name="EnsemblPlants"/>
        </authorList>
    </citation>
    <scope>IDENTIFICATION</scope>
</reference>
<dbReference type="Proteomes" id="UP000006727">
    <property type="component" value="Chromosome 18"/>
</dbReference>
<dbReference type="Gramene" id="Pp3c18_8397V3.1">
    <property type="protein sequence ID" value="Pp3c18_8397V3.1"/>
    <property type="gene ID" value="Pp3c18_8397"/>
</dbReference>
<dbReference type="InParanoid" id="A0A2K1J0C9"/>
<accession>A0A2K1J0C9</accession>
<sequence>MTDHLPWAGASRSSVMVTHQRFGIQPHYCNARSLSDRVVMRRGQPCSHLLQRGLRVPTGNQPSL</sequence>
<name>A0A2K1J0C9_PHYPA</name>
<dbReference type="EMBL" id="ABEU02000018">
    <property type="protein sequence ID" value="PNR34983.1"/>
    <property type="molecule type" value="Genomic_DNA"/>
</dbReference>
<reference evidence="1 3" key="2">
    <citation type="journal article" date="2018" name="Plant J.">
        <title>The Physcomitrella patens chromosome-scale assembly reveals moss genome structure and evolution.</title>
        <authorList>
            <person name="Lang D."/>
            <person name="Ullrich K.K."/>
            <person name="Murat F."/>
            <person name="Fuchs J."/>
            <person name="Jenkins J."/>
            <person name="Haas F.B."/>
            <person name="Piednoel M."/>
            <person name="Gundlach H."/>
            <person name="Van Bel M."/>
            <person name="Meyberg R."/>
            <person name="Vives C."/>
            <person name="Morata J."/>
            <person name="Symeonidi A."/>
            <person name="Hiss M."/>
            <person name="Muchero W."/>
            <person name="Kamisugi Y."/>
            <person name="Saleh O."/>
            <person name="Blanc G."/>
            <person name="Decker E.L."/>
            <person name="van Gessel N."/>
            <person name="Grimwood J."/>
            <person name="Hayes R.D."/>
            <person name="Graham S.W."/>
            <person name="Gunter L.E."/>
            <person name="McDaniel S.F."/>
            <person name="Hoernstein S.N.W."/>
            <person name="Larsson A."/>
            <person name="Li F.W."/>
            <person name="Perroud P.F."/>
            <person name="Phillips J."/>
            <person name="Ranjan P."/>
            <person name="Rokshar D.S."/>
            <person name="Rothfels C.J."/>
            <person name="Schneider L."/>
            <person name="Shu S."/>
            <person name="Stevenson D.W."/>
            <person name="Thummler F."/>
            <person name="Tillich M."/>
            <person name="Villarreal Aguilar J.C."/>
            <person name="Widiez T."/>
            <person name="Wong G.K."/>
            <person name="Wymore A."/>
            <person name="Zhang Y."/>
            <person name="Zimmer A.D."/>
            <person name="Quatrano R.S."/>
            <person name="Mayer K.F.X."/>
            <person name="Goodstein D."/>
            <person name="Casacuberta J.M."/>
            <person name="Vandepoele K."/>
            <person name="Reski R."/>
            <person name="Cuming A.C."/>
            <person name="Tuskan G.A."/>
            <person name="Maumus F."/>
            <person name="Salse J."/>
            <person name="Schmutz J."/>
            <person name="Rensing S.A."/>
        </authorList>
    </citation>
    <scope>NUCLEOTIDE SEQUENCE [LARGE SCALE GENOMIC DNA]</scope>
    <source>
        <strain evidence="2 3">cv. Gransden 2004</strain>
    </source>
</reference>
<evidence type="ECO:0000313" key="1">
    <source>
        <dbReference type="EMBL" id="PNR34983.1"/>
    </source>
</evidence>
<dbReference type="AlphaFoldDB" id="A0A2K1J0C9"/>
<dbReference type="EnsemblPlants" id="Pp3c18_8397V3.1">
    <property type="protein sequence ID" value="Pp3c18_8397V3.1"/>
    <property type="gene ID" value="Pp3c18_8397"/>
</dbReference>
<evidence type="ECO:0000313" key="2">
    <source>
        <dbReference type="EnsemblPlants" id="Pp3c18_8397V3.1"/>
    </source>
</evidence>
<keyword evidence="3" id="KW-1185">Reference proteome</keyword>
<gene>
    <name evidence="1" type="ORF">PHYPA_022882</name>
</gene>
<reference evidence="1 3" key="1">
    <citation type="journal article" date="2008" name="Science">
        <title>The Physcomitrella genome reveals evolutionary insights into the conquest of land by plants.</title>
        <authorList>
            <person name="Rensing S."/>
            <person name="Lang D."/>
            <person name="Zimmer A."/>
            <person name="Terry A."/>
            <person name="Salamov A."/>
            <person name="Shapiro H."/>
            <person name="Nishiyama T."/>
            <person name="Perroud P.-F."/>
            <person name="Lindquist E."/>
            <person name="Kamisugi Y."/>
            <person name="Tanahashi T."/>
            <person name="Sakakibara K."/>
            <person name="Fujita T."/>
            <person name="Oishi K."/>
            <person name="Shin-I T."/>
            <person name="Kuroki Y."/>
            <person name="Toyoda A."/>
            <person name="Suzuki Y."/>
            <person name="Hashimoto A."/>
            <person name="Yamaguchi K."/>
            <person name="Sugano A."/>
            <person name="Kohara Y."/>
            <person name="Fujiyama A."/>
            <person name="Anterola A."/>
            <person name="Aoki S."/>
            <person name="Ashton N."/>
            <person name="Barbazuk W.B."/>
            <person name="Barker E."/>
            <person name="Bennetzen J."/>
            <person name="Bezanilla M."/>
            <person name="Blankenship R."/>
            <person name="Cho S.H."/>
            <person name="Dutcher S."/>
            <person name="Estelle M."/>
            <person name="Fawcett J.A."/>
            <person name="Gundlach H."/>
            <person name="Hanada K."/>
            <person name="Heyl A."/>
            <person name="Hicks K.A."/>
            <person name="Hugh J."/>
            <person name="Lohr M."/>
            <person name="Mayer K."/>
            <person name="Melkozernov A."/>
            <person name="Murata T."/>
            <person name="Nelson D."/>
            <person name="Pils B."/>
            <person name="Prigge M."/>
            <person name="Reiss B."/>
            <person name="Renner T."/>
            <person name="Rombauts S."/>
            <person name="Rushton P."/>
            <person name="Sanderfoot A."/>
            <person name="Schween G."/>
            <person name="Shiu S.-H."/>
            <person name="Stueber K."/>
            <person name="Theodoulou F.L."/>
            <person name="Tu H."/>
            <person name="Van de Peer Y."/>
            <person name="Verrier P.J."/>
            <person name="Waters E."/>
            <person name="Wood A."/>
            <person name="Yang L."/>
            <person name="Cove D."/>
            <person name="Cuming A."/>
            <person name="Hasebe M."/>
            <person name="Lucas S."/>
            <person name="Mishler D.B."/>
            <person name="Reski R."/>
            <person name="Grigoriev I."/>
            <person name="Quatrano R.S."/>
            <person name="Boore J.L."/>
        </authorList>
    </citation>
    <scope>NUCLEOTIDE SEQUENCE [LARGE SCALE GENOMIC DNA]</scope>
    <source>
        <strain evidence="2 3">cv. Gransden 2004</strain>
    </source>
</reference>
<protein>
    <submittedName>
        <fullName evidence="1 2">Uncharacterized protein</fullName>
    </submittedName>
</protein>
<evidence type="ECO:0000313" key="3">
    <source>
        <dbReference type="Proteomes" id="UP000006727"/>
    </source>
</evidence>
<proteinExistence type="predicted"/>